<dbReference type="Proteomes" id="UP001500403">
    <property type="component" value="Unassembled WGS sequence"/>
</dbReference>
<evidence type="ECO:0000313" key="1">
    <source>
        <dbReference type="EMBL" id="GAA2937097.1"/>
    </source>
</evidence>
<name>A0ABN3X470_9ACTN</name>
<dbReference type="Pfam" id="PF20159">
    <property type="entry name" value="YidB"/>
    <property type="match status" value="1"/>
</dbReference>
<sequence length="136" mass="13773">MAGEDLGRLLEGLLGKGDGRADLLGSLLGSLSGSTAGSGNPLDRLLAVFGERGLGHQAHTWVGAGANEPIDGAQLAEVLPPGTLQKVAQEAGVTPDEAADQLAQVLPEVVDKLTPGGQLPHDTSLEDLIKARAAGR</sequence>
<organism evidence="1 2">
    <name type="scientific">Streptomyces enissocaesilis</name>
    <dbReference type="NCBI Taxonomy" id="332589"/>
    <lineage>
        <taxon>Bacteria</taxon>
        <taxon>Bacillati</taxon>
        <taxon>Actinomycetota</taxon>
        <taxon>Actinomycetes</taxon>
        <taxon>Kitasatosporales</taxon>
        <taxon>Streptomycetaceae</taxon>
        <taxon>Streptomyces</taxon>
        <taxon>Streptomyces rochei group</taxon>
    </lineage>
</organism>
<reference evidence="1 2" key="1">
    <citation type="journal article" date="2019" name="Int. J. Syst. Evol. Microbiol.">
        <title>The Global Catalogue of Microorganisms (GCM) 10K type strain sequencing project: providing services to taxonomists for standard genome sequencing and annotation.</title>
        <authorList>
            <consortium name="The Broad Institute Genomics Platform"/>
            <consortium name="The Broad Institute Genome Sequencing Center for Infectious Disease"/>
            <person name="Wu L."/>
            <person name="Ma J."/>
        </authorList>
    </citation>
    <scope>NUCLEOTIDE SEQUENCE [LARGE SCALE GENOMIC DNA]</scope>
    <source>
        <strain evidence="1 2">JCM 9088</strain>
    </source>
</reference>
<comment type="caution">
    <text evidence="1">The sequence shown here is derived from an EMBL/GenBank/DDBJ whole genome shotgun (WGS) entry which is preliminary data.</text>
</comment>
<dbReference type="Gene3D" id="1.10.10.690">
    <property type="entry name" value="YidB-like"/>
    <property type="match status" value="1"/>
</dbReference>
<accession>A0ABN3X470</accession>
<dbReference type="EMBL" id="BAAAUD010000021">
    <property type="protein sequence ID" value="GAA2937097.1"/>
    <property type="molecule type" value="Genomic_DNA"/>
</dbReference>
<dbReference type="SUPFAM" id="SSF140804">
    <property type="entry name" value="YidB-like"/>
    <property type="match status" value="1"/>
</dbReference>
<evidence type="ECO:0008006" key="3">
    <source>
        <dbReference type="Google" id="ProtNLM"/>
    </source>
</evidence>
<dbReference type="InterPro" id="IPR027405">
    <property type="entry name" value="YidB-like"/>
</dbReference>
<dbReference type="InterPro" id="IPR045372">
    <property type="entry name" value="YidB"/>
</dbReference>
<proteinExistence type="predicted"/>
<evidence type="ECO:0000313" key="2">
    <source>
        <dbReference type="Proteomes" id="UP001500403"/>
    </source>
</evidence>
<protein>
    <recommendedName>
        <fullName evidence="3">DUF937 domain-containing protein</fullName>
    </recommendedName>
</protein>
<gene>
    <name evidence="1" type="ORF">GCM10010446_22900</name>
</gene>
<keyword evidence="2" id="KW-1185">Reference proteome</keyword>